<dbReference type="AlphaFoldDB" id="A0AAN8EDJ8"/>
<dbReference type="PANTHER" id="PTHR28595">
    <property type="entry name" value="39S RIBOSOMAL PROTEIN L54, MITOCHONDRIAL"/>
    <property type="match status" value="1"/>
</dbReference>
<feature type="region of interest" description="Disordered" evidence="8">
    <location>
        <begin position="40"/>
        <end position="112"/>
    </location>
</feature>
<evidence type="ECO:0000256" key="5">
    <source>
        <dbReference type="ARBA" id="ARBA00023274"/>
    </source>
</evidence>
<evidence type="ECO:0000256" key="8">
    <source>
        <dbReference type="SAM" id="MobiDB-lite"/>
    </source>
</evidence>
<dbReference type="Proteomes" id="UP001316803">
    <property type="component" value="Unassembled WGS sequence"/>
</dbReference>
<evidence type="ECO:0000256" key="2">
    <source>
        <dbReference type="ARBA" id="ARBA00022946"/>
    </source>
</evidence>
<dbReference type="Pfam" id="PF08561">
    <property type="entry name" value="Ribosomal_L37"/>
    <property type="match status" value="1"/>
</dbReference>
<feature type="compositionally biased region" description="Pro residues" evidence="8">
    <location>
        <begin position="90"/>
        <end position="101"/>
    </location>
</feature>
<dbReference type="EMBL" id="JAKLMC020000012">
    <property type="protein sequence ID" value="KAK5953114.1"/>
    <property type="molecule type" value="Genomic_DNA"/>
</dbReference>
<comment type="subcellular location">
    <subcellularLocation>
        <location evidence="1">Mitochondrion</location>
    </subcellularLocation>
</comment>
<dbReference type="InterPro" id="IPR013870">
    <property type="entry name" value="Ribosomal_mL54"/>
</dbReference>
<evidence type="ECO:0000313" key="9">
    <source>
        <dbReference type="EMBL" id="KAK5953114.1"/>
    </source>
</evidence>
<dbReference type="PANTHER" id="PTHR28595:SF1">
    <property type="entry name" value="LARGE RIBOSOMAL SUBUNIT PROTEIN ML54"/>
    <property type="match status" value="1"/>
</dbReference>
<keyword evidence="3" id="KW-0689">Ribosomal protein</keyword>
<evidence type="ECO:0000256" key="4">
    <source>
        <dbReference type="ARBA" id="ARBA00023128"/>
    </source>
</evidence>
<feature type="compositionally biased region" description="Low complexity" evidence="8">
    <location>
        <begin position="40"/>
        <end position="89"/>
    </location>
</feature>
<name>A0AAN8EDJ8_9EURO</name>
<proteinExistence type="inferred from homology"/>
<evidence type="ECO:0000256" key="7">
    <source>
        <dbReference type="ARBA" id="ARBA00035179"/>
    </source>
</evidence>
<dbReference type="GO" id="GO:0005762">
    <property type="term" value="C:mitochondrial large ribosomal subunit"/>
    <property type="evidence" value="ECO:0007669"/>
    <property type="project" value="TreeGrafter"/>
</dbReference>
<sequence>MICRSCRRTLLSRVSSLQSISTTTSQPSLISHRTVATVPATKNAAPSTPPSSTTPAANGPAPAAISSSTPGATQPFSEPFFPSTTASTPPIAPSSPTPTPSAPKKLTSSVPGGTPLNMLTYVKQPPKPLLALEDTEYPPWLWSLVADPSVPTTVAGGIDTSTMTKKMRAKHERKQAKLAASMEKPIPLHEQSKDLVDLGRHEGAMEYAERRRELTSSMRNARRKGIREANFLRSM</sequence>
<evidence type="ECO:0000256" key="6">
    <source>
        <dbReference type="ARBA" id="ARBA00033752"/>
    </source>
</evidence>
<evidence type="ECO:0000256" key="1">
    <source>
        <dbReference type="ARBA" id="ARBA00004173"/>
    </source>
</evidence>
<organism evidence="9 10">
    <name type="scientific">Knufia fluminis</name>
    <dbReference type="NCBI Taxonomy" id="191047"/>
    <lineage>
        <taxon>Eukaryota</taxon>
        <taxon>Fungi</taxon>
        <taxon>Dikarya</taxon>
        <taxon>Ascomycota</taxon>
        <taxon>Pezizomycotina</taxon>
        <taxon>Eurotiomycetes</taxon>
        <taxon>Chaetothyriomycetidae</taxon>
        <taxon>Chaetothyriales</taxon>
        <taxon>Trichomeriaceae</taxon>
        <taxon>Knufia</taxon>
    </lineage>
</organism>
<keyword evidence="4" id="KW-0496">Mitochondrion</keyword>
<dbReference type="GO" id="GO:0003735">
    <property type="term" value="F:structural constituent of ribosome"/>
    <property type="evidence" value="ECO:0007669"/>
    <property type="project" value="TreeGrafter"/>
</dbReference>
<keyword evidence="10" id="KW-1185">Reference proteome</keyword>
<comment type="similarity">
    <text evidence="6">Belongs to the mitochondrion-specific ribosomal protein mL54 family.</text>
</comment>
<protein>
    <recommendedName>
        <fullName evidence="7">Large ribosomal subunit protein mL54</fullName>
    </recommendedName>
</protein>
<keyword evidence="2" id="KW-0809">Transit peptide</keyword>
<evidence type="ECO:0000256" key="3">
    <source>
        <dbReference type="ARBA" id="ARBA00022980"/>
    </source>
</evidence>
<evidence type="ECO:0000313" key="10">
    <source>
        <dbReference type="Proteomes" id="UP001316803"/>
    </source>
</evidence>
<comment type="caution">
    <text evidence="9">The sequence shown here is derived from an EMBL/GenBank/DDBJ whole genome shotgun (WGS) entry which is preliminary data.</text>
</comment>
<reference evidence="9 10" key="1">
    <citation type="submission" date="2022-12" db="EMBL/GenBank/DDBJ databases">
        <title>Genomic features and morphological characterization of a novel Knufia sp. strain isolated from spacecraft assembly facility.</title>
        <authorList>
            <person name="Teixeira M."/>
            <person name="Chander A.M."/>
            <person name="Stajich J.E."/>
            <person name="Venkateswaran K."/>
        </authorList>
    </citation>
    <scope>NUCLEOTIDE SEQUENCE [LARGE SCALE GENOMIC DNA]</scope>
    <source>
        <strain evidence="9 10">FJI-L2-BK-P2</strain>
    </source>
</reference>
<gene>
    <name evidence="9" type="ORF">OHC33_005682</name>
</gene>
<accession>A0AAN8EDJ8</accession>
<keyword evidence="5" id="KW-0687">Ribonucleoprotein</keyword>